<keyword evidence="1" id="KW-0560">Oxidoreductase</keyword>
<dbReference type="Gene3D" id="3.50.50.60">
    <property type="entry name" value="FAD/NAD(P)-binding domain"/>
    <property type="match status" value="2"/>
</dbReference>
<dbReference type="PRINTS" id="PR00411">
    <property type="entry name" value="PNDRDTASEI"/>
</dbReference>
<dbReference type="AlphaFoldDB" id="A0AAE3EBV4"/>
<dbReference type="InterPro" id="IPR036188">
    <property type="entry name" value="FAD/NAD-bd_sf"/>
</dbReference>
<dbReference type="PRINTS" id="PR00368">
    <property type="entry name" value="FADPNR"/>
</dbReference>
<reference evidence="3" key="1">
    <citation type="submission" date="2021-10" db="EMBL/GenBank/DDBJ databases">
        <title>Anaerobic single-cell dispensing facilitates the cultivation of human gut bacteria.</title>
        <authorList>
            <person name="Afrizal A."/>
        </authorList>
    </citation>
    <scope>NUCLEOTIDE SEQUENCE</scope>
    <source>
        <strain evidence="3">CLA-AA-H215</strain>
    </source>
</reference>
<evidence type="ECO:0000313" key="4">
    <source>
        <dbReference type="Proteomes" id="UP001198182"/>
    </source>
</evidence>
<keyword evidence="4" id="KW-1185">Reference proteome</keyword>
<dbReference type="PANTHER" id="PTHR42949:SF3">
    <property type="entry name" value="ANAEROBIC GLYCEROL-3-PHOSPHATE DEHYDROGENASE SUBUNIT B"/>
    <property type="match status" value="1"/>
</dbReference>
<dbReference type="Proteomes" id="UP001198182">
    <property type="component" value="Unassembled WGS sequence"/>
</dbReference>
<gene>
    <name evidence="3" type="ORF">LKD81_13445</name>
</gene>
<feature type="domain" description="FAD/NAD(P)-binding" evidence="2">
    <location>
        <begin position="5"/>
        <end position="308"/>
    </location>
</feature>
<evidence type="ECO:0000259" key="2">
    <source>
        <dbReference type="Pfam" id="PF07992"/>
    </source>
</evidence>
<comment type="caution">
    <text evidence="3">The sequence shown here is derived from an EMBL/GenBank/DDBJ whole genome shotgun (WGS) entry which is preliminary data.</text>
</comment>
<evidence type="ECO:0000256" key="1">
    <source>
        <dbReference type="ARBA" id="ARBA00023002"/>
    </source>
</evidence>
<dbReference type="SUPFAM" id="SSF51905">
    <property type="entry name" value="FAD/NAD(P)-binding domain"/>
    <property type="match status" value="1"/>
</dbReference>
<sequence length="370" mass="38900">MRDVEVLVIGGGPAGLCAAAAAASLGAHVLICERDYVPGGQLVKQTHKFFGSEKQYAGDRGIAIGRRLIEEAHQNPNIEVLTEATVIGIYEDGIVTVFHRNQHIKIRPKRTIITTGASEKFLAFPGNDLPGIYGAGAVQTLMNVAGVKPAEKVLMVGAGNIGLIVSYQLLQAGVEVVGIVEAAPRIGGYLVHASKIRRAGVPILTGHTVKEAYGKDKLEGVIVCKLDEKFQQISGTEQDIPCDTLCLAVGLTPLTELCWQAGCEMAFIRELSGHVPLVDENLETTVPGIYAAGDVSGIEEASSAMVEGRLAGYAAAGSLGYEPEKAHERREAAAAELSELRSGPTGEKILAGLEKTAAKLAARKGEAKGC</sequence>
<name>A0AAE3EBV4_9FIRM</name>
<organism evidence="3 4">
    <name type="scientific">Hominifimenecus microfluidus</name>
    <dbReference type="NCBI Taxonomy" id="2885348"/>
    <lineage>
        <taxon>Bacteria</taxon>
        <taxon>Bacillati</taxon>
        <taxon>Bacillota</taxon>
        <taxon>Clostridia</taxon>
        <taxon>Lachnospirales</taxon>
        <taxon>Lachnospiraceae</taxon>
        <taxon>Hominifimenecus</taxon>
    </lineage>
</organism>
<accession>A0AAE3EBV4</accession>
<dbReference type="InterPro" id="IPR023753">
    <property type="entry name" value="FAD/NAD-binding_dom"/>
</dbReference>
<dbReference type="PROSITE" id="PS00837">
    <property type="entry name" value="ALADH_PNT_2"/>
    <property type="match status" value="1"/>
</dbReference>
<dbReference type="PANTHER" id="PTHR42949">
    <property type="entry name" value="ANAEROBIC GLYCEROL-3-PHOSPHATE DEHYDROGENASE SUBUNIT B"/>
    <property type="match status" value="1"/>
</dbReference>
<dbReference type="InterPro" id="IPR051691">
    <property type="entry name" value="Metab_Enz_Cyan_OpOx_G3PDH"/>
</dbReference>
<dbReference type="InterPro" id="IPR008143">
    <property type="entry name" value="Ala_DH/PNT_CS2"/>
</dbReference>
<dbReference type="EMBL" id="JAJEQR010000046">
    <property type="protein sequence ID" value="MCC2231989.1"/>
    <property type="molecule type" value="Genomic_DNA"/>
</dbReference>
<evidence type="ECO:0000313" key="3">
    <source>
        <dbReference type="EMBL" id="MCC2231989.1"/>
    </source>
</evidence>
<proteinExistence type="predicted"/>
<protein>
    <submittedName>
        <fullName evidence="3">NAD(P)/FAD-dependent oxidoreductase</fullName>
    </submittedName>
</protein>
<dbReference type="GO" id="GO:0016491">
    <property type="term" value="F:oxidoreductase activity"/>
    <property type="evidence" value="ECO:0007669"/>
    <property type="project" value="UniProtKB-KW"/>
</dbReference>
<dbReference type="Pfam" id="PF07992">
    <property type="entry name" value="Pyr_redox_2"/>
    <property type="match status" value="1"/>
</dbReference>